<feature type="region of interest" description="Disordered" evidence="1">
    <location>
        <begin position="189"/>
        <end position="216"/>
    </location>
</feature>
<reference evidence="3 4" key="2">
    <citation type="submission" date="2020-03" db="EMBL/GenBank/DDBJ databases">
        <authorList>
            <person name="Ichikawa N."/>
            <person name="Kimura A."/>
            <person name="Kitahashi Y."/>
            <person name="Uohara A."/>
        </authorList>
    </citation>
    <scope>NUCLEOTIDE SEQUENCE [LARGE SCALE GENOMIC DNA]</scope>
    <source>
        <strain evidence="3 4">NBRC 108639</strain>
    </source>
</reference>
<protein>
    <recommendedName>
        <fullName evidence="5">DUF4760 domain-containing protein</fullName>
    </recommendedName>
</protein>
<evidence type="ECO:0000256" key="1">
    <source>
        <dbReference type="SAM" id="MobiDB-lite"/>
    </source>
</evidence>
<evidence type="ECO:0008006" key="5">
    <source>
        <dbReference type="Google" id="ProtNLM"/>
    </source>
</evidence>
<keyword evidence="2" id="KW-1133">Transmembrane helix</keyword>
<organism evidence="3 4">
    <name type="scientific">Phytohabitans houttuyneae</name>
    <dbReference type="NCBI Taxonomy" id="1076126"/>
    <lineage>
        <taxon>Bacteria</taxon>
        <taxon>Bacillati</taxon>
        <taxon>Actinomycetota</taxon>
        <taxon>Actinomycetes</taxon>
        <taxon>Micromonosporales</taxon>
        <taxon>Micromonosporaceae</taxon>
    </lineage>
</organism>
<feature type="transmembrane region" description="Helical" evidence="2">
    <location>
        <begin position="53"/>
        <end position="70"/>
    </location>
</feature>
<accession>A0A6V8K4C6</accession>
<feature type="transmembrane region" description="Helical" evidence="2">
    <location>
        <begin position="20"/>
        <end position="41"/>
    </location>
</feature>
<keyword evidence="2" id="KW-0812">Transmembrane</keyword>
<reference evidence="3 4" key="1">
    <citation type="submission" date="2020-03" db="EMBL/GenBank/DDBJ databases">
        <title>Whole genome shotgun sequence of Phytohabitans houttuyneae NBRC 108639.</title>
        <authorList>
            <person name="Komaki H."/>
            <person name="Tamura T."/>
        </authorList>
    </citation>
    <scope>NUCLEOTIDE SEQUENCE [LARGE SCALE GENOMIC DNA]</scope>
    <source>
        <strain evidence="3 4">NBRC 108639</strain>
    </source>
</reference>
<name>A0A6V8K4C6_9ACTN</name>
<dbReference type="Proteomes" id="UP000482800">
    <property type="component" value="Unassembled WGS sequence"/>
</dbReference>
<dbReference type="Pfam" id="PF19560">
    <property type="entry name" value="DUF6082"/>
    <property type="match status" value="1"/>
</dbReference>
<dbReference type="EMBL" id="BLPF01000001">
    <property type="protein sequence ID" value="GFJ80032.1"/>
    <property type="molecule type" value="Genomic_DNA"/>
</dbReference>
<keyword evidence="4" id="KW-1185">Reference proteome</keyword>
<comment type="caution">
    <text evidence="3">The sequence shown here is derived from an EMBL/GenBank/DDBJ whole genome shotgun (WGS) entry which is preliminary data.</text>
</comment>
<dbReference type="InterPro" id="IPR045728">
    <property type="entry name" value="DUF6082"/>
</dbReference>
<gene>
    <name evidence="3" type="ORF">Phou_042120</name>
</gene>
<proteinExistence type="predicted"/>
<dbReference type="RefSeq" id="WP_246273634.1">
    <property type="nucleotide sequence ID" value="NZ_BAABGO010000021.1"/>
</dbReference>
<evidence type="ECO:0000256" key="2">
    <source>
        <dbReference type="SAM" id="Phobius"/>
    </source>
</evidence>
<dbReference type="AlphaFoldDB" id="A0A6V8K4C6"/>
<keyword evidence="2" id="KW-0472">Membrane</keyword>
<sequence length="250" mass="27935">MKKPKLGPPVGFADVLKKIVAALAAAATSIAIFAGALFTPALIADLDSGDRDWVAALFATVLVVVASMLLHRRQVRHERLCWQREYTVNLIKMAMEDPFYAQCWGPRVSPPHIEERGFAYVNLMLMGWSYAWEQGQIDDSQVKAYARASFENEIPRQYWQRMGAWRAQSRRRRERAFYRIIADEYRQAVESGPPTRPYEPATDGSNSPPQPFGLYVQGGPVVAAGLDAGHEAGPLSVAERKLDGRSQRTA</sequence>
<evidence type="ECO:0000313" key="4">
    <source>
        <dbReference type="Proteomes" id="UP000482800"/>
    </source>
</evidence>
<evidence type="ECO:0000313" key="3">
    <source>
        <dbReference type="EMBL" id="GFJ80032.1"/>
    </source>
</evidence>